<dbReference type="Pfam" id="PF08240">
    <property type="entry name" value="ADH_N"/>
    <property type="match status" value="1"/>
</dbReference>
<dbReference type="CDD" id="cd08233">
    <property type="entry name" value="butanediol_DH_like"/>
    <property type="match status" value="1"/>
</dbReference>
<dbReference type="KEGG" id="lng:BSQ50_09240"/>
<dbReference type="Gene3D" id="3.90.180.10">
    <property type="entry name" value="Medium-chain alcohol dehydrogenases, catalytic domain"/>
    <property type="match status" value="1"/>
</dbReference>
<dbReference type="Pfam" id="PF00107">
    <property type="entry name" value="ADH_zinc_N"/>
    <property type="match status" value="1"/>
</dbReference>
<organism evidence="8 9">
    <name type="scientific">Liquorilactobacillus nagelii</name>
    <dbReference type="NCBI Taxonomy" id="82688"/>
    <lineage>
        <taxon>Bacteria</taxon>
        <taxon>Bacillati</taxon>
        <taxon>Bacillota</taxon>
        <taxon>Bacilli</taxon>
        <taxon>Lactobacillales</taxon>
        <taxon>Lactobacillaceae</taxon>
        <taxon>Liquorilactobacillus</taxon>
    </lineage>
</organism>
<dbReference type="PANTHER" id="PTHR43161:SF23">
    <property type="entry name" value="(R,R)-BUTANEDIOL DEHYDROGENASE-RELATED"/>
    <property type="match status" value="1"/>
</dbReference>
<evidence type="ECO:0000256" key="3">
    <source>
        <dbReference type="ARBA" id="ARBA00022723"/>
    </source>
</evidence>
<dbReference type="AlphaFoldDB" id="A0A3S6QY43"/>
<dbReference type="EMBL" id="CP018180">
    <property type="protein sequence ID" value="AUJ32699.1"/>
    <property type="molecule type" value="Genomic_DNA"/>
</dbReference>
<evidence type="ECO:0000256" key="5">
    <source>
        <dbReference type="ARBA" id="ARBA00023002"/>
    </source>
</evidence>
<dbReference type="InterPro" id="IPR020843">
    <property type="entry name" value="ER"/>
</dbReference>
<reference evidence="8 9" key="1">
    <citation type="submission" date="2016-11" db="EMBL/GenBank/DDBJ databases">
        <title>Interaction between Lactobacillus species and yeast in water kefir.</title>
        <authorList>
            <person name="Behr J."/>
            <person name="Xu D."/>
            <person name="Vogel R.F."/>
        </authorList>
    </citation>
    <scope>NUCLEOTIDE SEQUENCE [LARGE SCALE GENOMIC DNA]</scope>
    <source>
        <strain evidence="8 9">TMW 1.1827</strain>
    </source>
</reference>
<comment type="similarity">
    <text evidence="2 6">Belongs to the zinc-containing alcohol dehydrogenase family.</text>
</comment>
<dbReference type="RefSeq" id="WP_148126965.1">
    <property type="nucleotide sequence ID" value="NZ_CP018180.1"/>
</dbReference>
<name>A0A3S6QY43_9LACO</name>
<keyword evidence="5" id="KW-0560">Oxidoreductase</keyword>
<dbReference type="Gene3D" id="3.40.50.720">
    <property type="entry name" value="NAD(P)-binding Rossmann-like Domain"/>
    <property type="match status" value="1"/>
</dbReference>
<protein>
    <submittedName>
        <fullName evidence="8">Butanediol dehydrogenase</fullName>
    </submittedName>
</protein>
<dbReference type="InterPro" id="IPR013149">
    <property type="entry name" value="ADH-like_C"/>
</dbReference>
<evidence type="ECO:0000256" key="1">
    <source>
        <dbReference type="ARBA" id="ARBA00001947"/>
    </source>
</evidence>
<dbReference type="GO" id="GO:0005737">
    <property type="term" value="C:cytoplasm"/>
    <property type="evidence" value="ECO:0007669"/>
    <property type="project" value="TreeGrafter"/>
</dbReference>
<keyword evidence="9" id="KW-1185">Reference proteome</keyword>
<comment type="cofactor">
    <cofactor evidence="1 6">
        <name>Zn(2+)</name>
        <dbReference type="ChEBI" id="CHEBI:29105"/>
    </cofactor>
</comment>
<dbReference type="Proteomes" id="UP000324497">
    <property type="component" value="Chromosome"/>
</dbReference>
<feature type="domain" description="Enoyl reductase (ER)" evidence="7">
    <location>
        <begin position="8"/>
        <end position="352"/>
    </location>
</feature>
<evidence type="ECO:0000313" key="8">
    <source>
        <dbReference type="EMBL" id="AUJ32699.1"/>
    </source>
</evidence>
<dbReference type="PROSITE" id="PS00059">
    <property type="entry name" value="ADH_ZINC"/>
    <property type="match status" value="1"/>
</dbReference>
<evidence type="ECO:0000256" key="4">
    <source>
        <dbReference type="ARBA" id="ARBA00022833"/>
    </source>
</evidence>
<dbReference type="SUPFAM" id="SSF50129">
    <property type="entry name" value="GroES-like"/>
    <property type="match status" value="1"/>
</dbReference>
<dbReference type="GO" id="GO:0008270">
    <property type="term" value="F:zinc ion binding"/>
    <property type="evidence" value="ECO:0007669"/>
    <property type="project" value="InterPro"/>
</dbReference>
<dbReference type="InterPro" id="IPR036291">
    <property type="entry name" value="NAD(P)-bd_dom_sf"/>
</dbReference>
<keyword evidence="4 6" id="KW-0862">Zinc</keyword>
<dbReference type="GO" id="GO:0000721">
    <property type="term" value="F:(R,R)-butanediol dehydrogenase activity"/>
    <property type="evidence" value="ECO:0007669"/>
    <property type="project" value="TreeGrafter"/>
</dbReference>
<gene>
    <name evidence="8" type="ORF">BSQ50_09240</name>
</gene>
<dbReference type="InterPro" id="IPR002328">
    <property type="entry name" value="ADH_Zn_CS"/>
</dbReference>
<dbReference type="PANTHER" id="PTHR43161">
    <property type="entry name" value="SORBITOL DEHYDROGENASE"/>
    <property type="match status" value="1"/>
</dbReference>
<sequence length="356" mass="38476">MKAARIYGQKDIRIEDIEIADPKQDQVQIKVKYCGICGSDLHAYLEGWGLPTQPHPLTKRTVPVTLGHEFSGEVVKVGSKVTTLKVGDHVAVEPLIACGKCENCRKGDYNFCNRVQAEDGAGNFLGFSDDGGFAEYANIKEIFAQKMPEGLSYELGALAEPTAVVFEAIKKCGLRAGQDVAIEGAGPIGLLTALLAKSAGANHVFIIDLAQVRLDKAKELGFKHVLSPADGDVVAAVKKICPNGVDVAFEAAGVQPTFDTALKLVKRTGILQIVALFGKPITIDLTNDVIMQGIDIYTTLCYNNSFRQVLGILNNNRELFSQVVTKKISLDNLLEEGIKALSTDKEQVKIMVTPEM</sequence>
<evidence type="ECO:0000256" key="2">
    <source>
        <dbReference type="ARBA" id="ARBA00008072"/>
    </source>
</evidence>
<dbReference type="InterPro" id="IPR011032">
    <property type="entry name" value="GroES-like_sf"/>
</dbReference>
<accession>A0A3S6QY43</accession>
<proteinExistence type="inferred from homology"/>
<dbReference type="InterPro" id="IPR013154">
    <property type="entry name" value="ADH-like_N"/>
</dbReference>
<evidence type="ECO:0000313" key="9">
    <source>
        <dbReference type="Proteomes" id="UP000324497"/>
    </source>
</evidence>
<dbReference type="SUPFAM" id="SSF51735">
    <property type="entry name" value="NAD(P)-binding Rossmann-fold domains"/>
    <property type="match status" value="1"/>
</dbReference>
<evidence type="ECO:0000259" key="7">
    <source>
        <dbReference type="SMART" id="SM00829"/>
    </source>
</evidence>
<keyword evidence="3 6" id="KW-0479">Metal-binding</keyword>
<evidence type="ECO:0000256" key="6">
    <source>
        <dbReference type="RuleBase" id="RU361277"/>
    </source>
</evidence>
<dbReference type="GO" id="GO:0034079">
    <property type="term" value="P:butanediol biosynthetic process"/>
    <property type="evidence" value="ECO:0007669"/>
    <property type="project" value="TreeGrafter"/>
</dbReference>
<dbReference type="SMART" id="SM00829">
    <property type="entry name" value="PKS_ER"/>
    <property type="match status" value="1"/>
</dbReference>